<organism evidence="1 2">
    <name type="scientific">Leishmania panamensis</name>
    <dbReference type="NCBI Taxonomy" id="5679"/>
    <lineage>
        <taxon>Eukaryota</taxon>
        <taxon>Discoba</taxon>
        <taxon>Euglenozoa</taxon>
        <taxon>Kinetoplastea</taxon>
        <taxon>Metakinetoplastina</taxon>
        <taxon>Trypanosomatida</taxon>
        <taxon>Trypanosomatidae</taxon>
        <taxon>Leishmaniinae</taxon>
        <taxon>Leishmania</taxon>
        <taxon>Leishmania guyanensis species complex</taxon>
    </lineage>
</organism>
<sequence>MSEGAVRQLSIPASWVHTDLQKLRLRLERVAVTVQIKELEDHRRYVESQVGAVERRTSRQRFRIEQLTKELQSLTAELAPELTLLEEGHHIAEGMRNQLHYQKMISRAYSSYSGEVTGLSPTSSVGTVDLRISMVCPLSVQGLSLLPRCVANAAPPKAADVDAFLWRYAPLFQWSEEEQAVKPPFFFDEPCLMERGTDGSLSASEESGVFGAVVCRNAACPYWHRDQLTHVKMAVKVFLDSVRCQSVLDEHLCAVTHTTACLARHAYHADSISLVCALLCEVLQTLIATGLHVRLLTGKQSTRAMMSAPTVKATDVPRAAPSRGALLRRAEEVERWGAVEQQQRQHSLSIDPFPLATAAAVQFQLHPTSLSWRCMLAAVEDVSQRRWLGRQGVELFPSSPELHLQYVLAVLSSGGGVAEVVESCLAACRTLSAQAAASVVAGLDCGQYATSVARHVAYFLARVFVHVAQTDTATALAFLAPLLSSDAEAGVAALLLPLARQNLTLLMVALRRTGHLYYAKFLPLAAISDIALELSPPDGANPSESGRDALYASLKLVTSYKRDHFDAQLVSSCDAALQISLLRTFSYRLAYIERVVEKTVPESPLSQAVLYSEYVDAVAQQQSVHAAVLVADALARNEGASCTLILLLRGRLRMWGASLSPDAQNVVLEFCTANHLSLDELGDPSHLRDAFQQPSFSRSSPVEWVCAYALHVMWTSGDEAAAESVWERMNALPVELLIHDAVATAFCFHILLQLSGEARSATLFHRTVRRCLSLFLEAHLLSWSAVEGSAGDMIGLPHYLSLCIYQDVPLLLGPSTGDTFAWRCLVLEVAASLGVLHPLLVAD</sequence>
<proteinExistence type="predicted"/>
<dbReference type="eggNOG" id="ENOG502S07G">
    <property type="taxonomic scope" value="Eukaryota"/>
</dbReference>
<dbReference type="RefSeq" id="XP_010699336.1">
    <property type="nucleotide sequence ID" value="XM_010701034.1"/>
</dbReference>
<dbReference type="EMBL" id="CP009392">
    <property type="protein sequence ID" value="AIN98629.1"/>
    <property type="molecule type" value="Genomic_DNA"/>
</dbReference>
<accession>A0A088RTR1</accession>
<evidence type="ECO:0000313" key="1">
    <source>
        <dbReference type="EMBL" id="AIN98629.1"/>
    </source>
</evidence>
<dbReference type="VEuPathDB" id="TriTrypDB:LPAL13_230026200"/>
<evidence type="ECO:0000313" key="2">
    <source>
        <dbReference type="Proteomes" id="UP000063063"/>
    </source>
</evidence>
<dbReference type="OrthoDB" id="245565at2759"/>
<dbReference type="Proteomes" id="UP000063063">
    <property type="component" value="Chromosome 23"/>
</dbReference>
<keyword evidence="2" id="KW-1185">Reference proteome</keyword>
<dbReference type="VEuPathDB" id="TriTrypDB:LPMP_231810"/>
<dbReference type="KEGG" id="lpan:LPMP_231810"/>
<dbReference type="GeneID" id="22575386"/>
<dbReference type="AlphaFoldDB" id="A0A088RTR1"/>
<gene>
    <name evidence="1" type="ORF">LPMP_231810</name>
</gene>
<name>A0A088RTR1_LEIPA</name>
<protein>
    <submittedName>
        <fullName evidence="1">Uncharacterized protein</fullName>
    </submittedName>
</protein>
<reference evidence="1 2" key="1">
    <citation type="journal article" date="2015" name="Sci. Rep.">
        <title>The genome of Leishmania panamensis: insights into genomics of the L. (Viannia) subgenus.</title>
        <authorList>
            <person name="Llanes A."/>
            <person name="Restrepo C.M."/>
            <person name="Vecchio G.D."/>
            <person name="Anguizola F.J."/>
            <person name="Lleonart R."/>
        </authorList>
    </citation>
    <scope>NUCLEOTIDE SEQUENCE [LARGE SCALE GENOMIC DNA]</scope>
    <source>
        <strain evidence="1 2">MHOM/PA/94/PSC-1</strain>
    </source>
</reference>